<evidence type="ECO:0000313" key="2">
    <source>
        <dbReference type="Proteomes" id="UP000018721"/>
    </source>
</evidence>
<dbReference type="HOGENOM" id="CLU_1889896_0_0_1"/>
<proteinExistence type="predicted"/>
<dbReference type="AlphaFoldDB" id="V9E171"/>
<evidence type="ECO:0000313" key="1">
    <source>
        <dbReference type="EMBL" id="ETI32850.1"/>
    </source>
</evidence>
<name>V9E171_PHYNI</name>
<dbReference type="Proteomes" id="UP000018721">
    <property type="component" value="Unassembled WGS sequence"/>
</dbReference>
<organism evidence="1 2">
    <name type="scientific">Phytophthora nicotianae P1569</name>
    <dbReference type="NCBI Taxonomy" id="1317065"/>
    <lineage>
        <taxon>Eukaryota</taxon>
        <taxon>Sar</taxon>
        <taxon>Stramenopiles</taxon>
        <taxon>Oomycota</taxon>
        <taxon>Peronosporomycetes</taxon>
        <taxon>Peronosporales</taxon>
        <taxon>Peronosporaceae</taxon>
        <taxon>Phytophthora</taxon>
    </lineage>
</organism>
<dbReference type="EMBL" id="ANIZ01003554">
    <property type="protein sequence ID" value="ETI32850.1"/>
    <property type="molecule type" value="Genomic_DNA"/>
</dbReference>
<sequence length="135" mass="15355">MFEELGQLVLSLRVLHVQSTGLYSSRDRVDLLEDALHHVQTRVLLALSETPIQAPSRLHVLLHKFYANIQVVFHVKSCVQQLTQHIVHRLVCTLQILLNQQLIGLQNTRVIQTSLHCRSSPGLLFNDLVRPALLT</sequence>
<comment type="caution">
    <text evidence="1">The sequence shown here is derived from an EMBL/GenBank/DDBJ whole genome shotgun (WGS) entry which is preliminary data.</text>
</comment>
<accession>V9E171</accession>
<keyword evidence="2" id="KW-1185">Reference proteome</keyword>
<protein>
    <submittedName>
        <fullName evidence="1">Uncharacterized protein</fullName>
    </submittedName>
</protein>
<gene>
    <name evidence="1" type="ORF">F443_20400</name>
</gene>
<reference evidence="1 2" key="1">
    <citation type="submission" date="2013-11" db="EMBL/GenBank/DDBJ databases">
        <title>The Genome Sequence of Phytophthora parasitica P1569.</title>
        <authorList>
            <consortium name="The Broad Institute Genomics Platform"/>
            <person name="Russ C."/>
            <person name="Tyler B."/>
            <person name="Panabieres F."/>
            <person name="Shan W."/>
            <person name="Tripathy S."/>
            <person name="Grunwald N."/>
            <person name="Machado M."/>
            <person name="Johnson C.S."/>
            <person name="Arredondo F."/>
            <person name="Hong C."/>
            <person name="Coffey M."/>
            <person name="Young S.K."/>
            <person name="Zeng Q."/>
            <person name="Gargeya S."/>
            <person name="Fitzgerald M."/>
            <person name="Abouelleil A."/>
            <person name="Alvarado L."/>
            <person name="Chapman S.B."/>
            <person name="Gainer-Dewar J."/>
            <person name="Goldberg J."/>
            <person name="Griggs A."/>
            <person name="Gujja S."/>
            <person name="Hansen M."/>
            <person name="Howarth C."/>
            <person name="Imamovic A."/>
            <person name="Ireland A."/>
            <person name="Larimer J."/>
            <person name="McCowan C."/>
            <person name="Murphy C."/>
            <person name="Pearson M."/>
            <person name="Poon T.W."/>
            <person name="Priest M."/>
            <person name="Roberts A."/>
            <person name="Saif S."/>
            <person name="Shea T."/>
            <person name="Sykes S."/>
            <person name="Wortman J."/>
            <person name="Nusbaum C."/>
            <person name="Birren B."/>
        </authorList>
    </citation>
    <scope>NUCLEOTIDE SEQUENCE [LARGE SCALE GENOMIC DNA]</scope>
    <source>
        <strain evidence="1 2">P1569</strain>
    </source>
</reference>